<evidence type="ECO:0000256" key="3">
    <source>
        <dbReference type="ARBA" id="ARBA00022692"/>
    </source>
</evidence>
<dbReference type="PANTHER" id="PTHR32309">
    <property type="entry name" value="TYROSINE-PROTEIN KINASE"/>
    <property type="match status" value="1"/>
</dbReference>
<keyword evidence="2" id="KW-1003">Cell membrane</keyword>
<accession>A0A6M8H7T1</accession>
<keyword evidence="3 6" id="KW-0812">Transmembrane</keyword>
<reference evidence="9 10" key="1">
    <citation type="journal article" date="2014" name="World J. Microbiol. Biotechnol.">
        <title>Biodiversity and physiological characteristics of Antarctic and Arctic lichens-associated bacteria.</title>
        <authorList>
            <person name="Lee Y.M."/>
            <person name="Kim E.H."/>
            <person name="Lee H.K."/>
            <person name="Hong S.G."/>
        </authorList>
    </citation>
    <scope>NUCLEOTIDE SEQUENCE [LARGE SCALE GENOMIC DNA]</scope>
    <source>
        <strain evidence="9 10">PAMC 26569</strain>
    </source>
</reference>
<evidence type="ECO:0000256" key="1">
    <source>
        <dbReference type="ARBA" id="ARBA00004651"/>
    </source>
</evidence>
<name>A0A6M8H7T1_9PROT</name>
<feature type="domain" description="Tyrosine-protein kinase G-rich" evidence="8">
    <location>
        <begin position="390"/>
        <end position="463"/>
    </location>
</feature>
<dbReference type="Pfam" id="PF02706">
    <property type="entry name" value="Wzz"/>
    <property type="match status" value="1"/>
</dbReference>
<comment type="subcellular location">
    <subcellularLocation>
        <location evidence="1">Cell membrane</location>
        <topology evidence="1">Multi-pass membrane protein</topology>
    </subcellularLocation>
</comment>
<keyword evidence="5 6" id="KW-0472">Membrane</keyword>
<dbReference type="InterPro" id="IPR032807">
    <property type="entry name" value="GNVR"/>
</dbReference>
<evidence type="ECO:0000256" key="2">
    <source>
        <dbReference type="ARBA" id="ARBA00022475"/>
    </source>
</evidence>
<dbReference type="SUPFAM" id="SSF52540">
    <property type="entry name" value="P-loop containing nucleoside triphosphate hydrolases"/>
    <property type="match status" value="1"/>
</dbReference>
<protein>
    <submittedName>
        <fullName evidence="9">GumC family protein</fullName>
    </submittedName>
</protein>
<dbReference type="Pfam" id="PF13807">
    <property type="entry name" value="GNVR"/>
    <property type="match status" value="1"/>
</dbReference>
<dbReference type="Proteomes" id="UP000500767">
    <property type="component" value="Chromosome"/>
</dbReference>
<keyword evidence="4 6" id="KW-1133">Transmembrane helix</keyword>
<feature type="domain" description="Polysaccharide chain length determinant N-terminal" evidence="7">
    <location>
        <begin position="21"/>
        <end position="108"/>
    </location>
</feature>
<feature type="transmembrane region" description="Helical" evidence="6">
    <location>
        <begin position="442"/>
        <end position="461"/>
    </location>
</feature>
<organism evidence="9 10">
    <name type="scientific">Lichenicola cladoniae</name>
    <dbReference type="NCBI Taxonomy" id="1484109"/>
    <lineage>
        <taxon>Bacteria</taxon>
        <taxon>Pseudomonadati</taxon>
        <taxon>Pseudomonadota</taxon>
        <taxon>Alphaproteobacteria</taxon>
        <taxon>Acetobacterales</taxon>
        <taxon>Acetobacteraceae</taxon>
        <taxon>Lichenicola</taxon>
    </lineage>
</organism>
<keyword evidence="10" id="KW-1185">Reference proteome</keyword>
<dbReference type="GO" id="GO:0005886">
    <property type="term" value="C:plasma membrane"/>
    <property type="evidence" value="ECO:0007669"/>
    <property type="project" value="UniProtKB-SubCell"/>
</dbReference>
<dbReference type="AlphaFoldDB" id="A0A6M8H7T1"/>
<dbReference type="InterPro" id="IPR027417">
    <property type="entry name" value="P-loop_NTPase"/>
</dbReference>
<dbReference type="InterPro" id="IPR003856">
    <property type="entry name" value="LPS_length_determ_N"/>
</dbReference>
<dbReference type="EMBL" id="CP053708">
    <property type="protein sequence ID" value="QKE88763.1"/>
    <property type="molecule type" value="Genomic_DNA"/>
</dbReference>
<evidence type="ECO:0000256" key="5">
    <source>
        <dbReference type="ARBA" id="ARBA00023136"/>
    </source>
</evidence>
<dbReference type="GO" id="GO:0004713">
    <property type="term" value="F:protein tyrosine kinase activity"/>
    <property type="evidence" value="ECO:0007669"/>
    <property type="project" value="TreeGrafter"/>
</dbReference>
<dbReference type="InterPro" id="IPR050445">
    <property type="entry name" value="Bact_polysacc_biosynth/exp"/>
</dbReference>
<evidence type="ECO:0000256" key="6">
    <source>
        <dbReference type="SAM" id="Phobius"/>
    </source>
</evidence>
<dbReference type="RefSeq" id="WP_171832723.1">
    <property type="nucleotide sequence ID" value="NZ_CP053708.1"/>
</dbReference>
<dbReference type="PANTHER" id="PTHR32309:SF13">
    <property type="entry name" value="FERRIC ENTEROBACTIN TRANSPORT PROTEIN FEPE"/>
    <property type="match status" value="1"/>
</dbReference>
<dbReference type="Gene3D" id="3.40.50.300">
    <property type="entry name" value="P-loop containing nucleotide triphosphate hydrolases"/>
    <property type="match status" value="1"/>
</dbReference>
<evidence type="ECO:0000259" key="7">
    <source>
        <dbReference type="Pfam" id="PF02706"/>
    </source>
</evidence>
<dbReference type="KEGG" id="lck:HN018_00680"/>
<evidence type="ECO:0000313" key="9">
    <source>
        <dbReference type="EMBL" id="QKE88763.1"/>
    </source>
</evidence>
<evidence type="ECO:0000256" key="4">
    <source>
        <dbReference type="ARBA" id="ARBA00022989"/>
    </source>
</evidence>
<feature type="transmembrane region" description="Helical" evidence="6">
    <location>
        <begin position="32"/>
        <end position="51"/>
    </location>
</feature>
<proteinExistence type="predicted"/>
<gene>
    <name evidence="9" type="ORF">HN018_00680</name>
</gene>
<evidence type="ECO:0000259" key="8">
    <source>
        <dbReference type="Pfam" id="PF13807"/>
    </source>
</evidence>
<sequence length="674" mass="72912">MAHERIPLGASDAAAQPFAWLQELVGFFRRNIRLLSASTASVTLLALIYVATATPQFMASTILLIDLRQVAPFQQHPPVVDAQIENAMIESEVEVLRSAGLARKVVAALNLTADPNFVGRSSALARGLSGLRARFTSGTASSKANSDFEDRVVQQFLRAVSVHRIGLTYIIEIDATAKDRNLAARLANGLTTAYLAEQLVVRNTSTQQAAMWQEGRLAQLQDQALKADQQVQRFKSTNGIVDTGHGLLNEQQLTELNSQLVAARGRTAEASAALDRIRQMTRKGSDPGMAVTDVLKSPVINGLRERYLNDATRVAGWSSQYGHDSGPAIMLRKEMAQLQVSINSEIRRIEQATESDLVVDRAGEAAIQAQLDKLVSQSASTDTARATFRSLQSSADTYRSLYVAFLQQTMQADQADKYPVADARVVTQARPPLTKSKPQAKLILAAAIVLGLVIGFVIAILQEALDRRLRNPAGLLADTGLSCIATLPDIGAAPPSFLPKWPRRHGFARTTASPPFSLMENFVATNPDAPFTMGMRRLQLRLLQQQADKSGIIGLVAPSRGAGTSTVAANLVKLLQASGHDAVLLPLPGEAGLQPGFRHRIETLHRDHAFVVVDFPALDRPVEAHTVFPDIGLMVLLLEAGSLDGGTLLEQLRYAGLDRRSIMGVVLNRVPVDP</sequence>
<evidence type="ECO:0000313" key="10">
    <source>
        <dbReference type="Proteomes" id="UP000500767"/>
    </source>
</evidence>